<keyword evidence="3" id="KW-1185">Reference proteome</keyword>
<dbReference type="STRING" id="85968.GCA_900073015_03673"/>
<dbReference type="PROSITE" id="PS51257">
    <property type="entry name" value="PROKAR_LIPOPROTEIN"/>
    <property type="match status" value="1"/>
</dbReference>
<sequence>MRFGNRRSTAIRAGLAVAAIASASALAGCSAGQVSQVATQAPAINGTTGSVGENPQISLRNVHLEAVETGDALKPGSTVALMLTAVNDSAEHSDKLVSITSDVGDVTVAGLPLTIKPGESLFIGDPAGATALGAIENVQKAEAEVKLTEPIRNGLNYNVTFTFAEAGPITLAVPISAGAESPRQPGDELHGDGSH</sequence>
<proteinExistence type="predicted"/>
<gene>
    <name evidence="2" type="ORF">CQY22_014540</name>
</gene>
<protein>
    <recommendedName>
        <fullName evidence="4">Copper chaperone PCu(A)C</fullName>
    </recommendedName>
</protein>
<evidence type="ECO:0000313" key="2">
    <source>
        <dbReference type="EMBL" id="PIB74025.1"/>
    </source>
</evidence>
<dbReference type="InterPro" id="IPR007410">
    <property type="entry name" value="LpqE-like"/>
</dbReference>
<name>A0A2G5P6U9_9MYCO</name>
<evidence type="ECO:0000256" key="1">
    <source>
        <dbReference type="SAM" id="SignalP"/>
    </source>
</evidence>
<evidence type="ECO:0000313" key="3">
    <source>
        <dbReference type="Proteomes" id="UP000230551"/>
    </source>
</evidence>
<dbReference type="Pfam" id="PF04314">
    <property type="entry name" value="PCuAC"/>
    <property type="match status" value="1"/>
</dbReference>
<reference evidence="2 3" key="1">
    <citation type="journal article" date="2017" name="Infect. Genet. Evol.">
        <title>The new phylogeny of the genus Mycobacterium: The old and the news.</title>
        <authorList>
            <person name="Tortoli E."/>
            <person name="Fedrizzi T."/>
            <person name="Meehan C.J."/>
            <person name="Trovato A."/>
            <person name="Grottola A."/>
            <person name="Giacobazzi E."/>
            <person name="Serpini G.F."/>
            <person name="Tagliazucchi S."/>
            <person name="Fabio A."/>
            <person name="Bettua C."/>
            <person name="Bertorelli R."/>
            <person name="Frascaro F."/>
            <person name="De Sanctis V."/>
            <person name="Pecorari M."/>
            <person name="Jousson O."/>
            <person name="Segata N."/>
            <person name="Cirillo D.M."/>
        </authorList>
    </citation>
    <scope>NUCLEOTIDE SEQUENCE [LARGE SCALE GENOMIC DNA]</scope>
    <source>
        <strain evidence="2 3">CIP1034565</strain>
    </source>
</reference>
<comment type="caution">
    <text evidence="2">The sequence shown here is derived from an EMBL/GenBank/DDBJ whole genome shotgun (WGS) entry which is preliminary data.</text>
</comment>
<evidence type="ECO:0008006" key="4">
    <source>
        <dbReference type="Google" id="ProtNLM"/>
    </source>
</evidence>
<dbReference type="Proteomes" id="UP000230551">
    <property type="component" value="Unassembled WGS sequence"/>
</dbReference>
<organism evidence="2 3">
    <name type="scientific">Mycolicibacterium brumae</name>
    <dbReference type="NCBI Taxonomy" id="85968"/>
    <lineage>
        <taxon>Bacteria</taxon>
        <taxon>Bacillati</taxon>
        <taxon>Actinomycetota</taxon>
        <taxon>Actinomycetes</taxon>
        <taxon>Mycobacteriales</taxon>
        <taxon>Mycobacteriaceae</taxon>
        <taxon>Mycolicibacterium</taxon>
    </lineage>
</organism>
<feature type="chain" id="PRO_5039538113" description="Copper chaperone PCu(A)C" evidence="1">
    <location>
        <begin position="28"/>
        <end position="195"/>
    </location>
</feature>
<dbReference type="OrthoDB" id="5188566at2"/>
<dbReference type="AlphaFoldDB" id="A0A2G5P6U9"/>
<dbReference type="EMBL" id="PDCN02000021">
    <property type="protein sequence ID" value="PIB74025.1"/>
    <property type="molecule type" value="Genomic_DNA"/>
</dbReference>
<feature type="signal peptide" evidence="1">
    <location>
        <begin position="1"/>
        <end position="27"/>
    </location>
</feature>
<accession>A0A2G5P6U9</accession>
<keyword evidence="1" id="KW-0732">Signal</keyword>